<comment type="similarity">
    <text evidence="1">Belongs to the histidine acid phosphatase family.</text>
</comment>
<dbReference type="InterPro" id="IPR000560">
    <property type="entry name" value="His_Pase_clade-2"/>
</dbReference>
<gene>
    <name evidence="3" type="ORF">D6C90_08710</name>
</gene>
<dbReference type="Pfam" id="PF00328">
    <property type="entry name" value="His_Phos_2"/>
    <property type="match status" value="1"/>
</dbReference>
<dbReference type="GO" id="GO:0016791">
    <property type="term" value="F:phosphatase activity"/>
    <property type="evidence" value="ECO:0007669"/>
    <property type="project" value="TreeGrafter"/>
</dbReference>
<dbReference type="InterPro" id="IPR050645">
    <property type="entry name" value="Histidine_acid_phosphatase"/>
</dbReference>
<evidence type="ECO:0000313" key="4">
    <source>
        <dbReference type="Proteomes" id="UP000310121"/>
    </source>
</evidence>
<feature type="signal peptide" evidence="2">
    <location>
        <begin position="1"/>
        <end position="19"/>
    </location>
</feature>
<protein>
    <recommendedName>
        <fullName evidence="5">Phosphoglycerate mutase-like protein</fullName>
    </recommendedName>
</protein>
<sequence>MPQLTLLLLPIALLAPTTWFIMHSSYSIPIIFSFASSVVSHPSNTPLDLSWHAPPSTKVSDLNSVVNGTDVWGFVFNSSMTPAGLPYSTYNWCNLPHVRASEYPKVNSSYKLEYVHIIHRHHKRTPYAANTFPRESYAWECSDEGLYYHAAPFTGANANSSASTYWSVFTSASNPLAPEGFNGTCQFPQLTLGGLDDSHQHGRDVFGVYHSLLGFLPAAYDAKKMQFRVTNNVITSQVASNLIPGMFPSLDGKSVPLLIQPDYIDSLEPGYTCSSASSLYSSYGVGSTNANWTKHLTASSGLANALDAISGVSSSAKDWHQSWDHYFDNLSARLCHSKPLPCNATTGKCVTPAQANEVFRLGEYEYNYLYRTAGPQTLEYARRSYGIWVAELADHLRTAQHGNSSVIYRHDVAHDGSISRLLALLQIQEMVWPGMGSEVIFELYSKHNEWFVRILWSGQVLKSSSPALGHEVDMVPLDNVLAYFDGLVGRGASLIPGLCNQS</sequence>
<proteinExistence type="inferred from homology"/>
<dbReference type="EMBL" id="QZBN01001249">
    <property type="protein sequence ID" value="THZ31376.1"/>
    <property type="molecule type" value="Genomic_DNA"/>
</dbReference>
<accession>A0A4S9U2L5</accession>
<dbReference type="Proteomes" id="UP000310121">
    <property type="component" value="Unassembled WGS sequence"/>
</dbReference>
<dbReference type="AlphaFoldDB" id="A0A4S9U2L5"/>
<name>A0A4S9U2L5_AURPU</name>
<evidence type="ECO:0008006" key="5">
    <source>
        <dbReference type="Google" id="ProtNLM"/>
    </source>
</evidence>
<dbReference type="Gene3D" id="3.40.50.1240">
    <property type="entry name" value="Phosphoglycerate mutase-like"/>
    <property type="match status" value="1"/>
</dbReference>
<evidence type="ECO:0000256" key="2">
    <source>
        <dbReference type="SAM" id="SignalP"/>
    </source>
</evidence>
<comment type="caution">
    <text evidence="3">The sequence shown here is derived from an EMBL/GenBank/DDBJ whole genome shotgun (WGS) entry which is preliminary data.</text>
</comment>
<keyword evidence="2" id="KW-0732">Signal</keyword>
<dbReference type="SUPFAM" id="SSF53254">
    <property type="entry name" value="Phosphoglycerate mutase-like"/>
    <property type="match status" value="1"/>
</dbReference>
<evidence type="ECO:0000256" key="1">
    <source>
        <dbReference type="ARBA" id="ARBA00005375"/>
    </source>
</evidence>
<organism evidence="3 4">
    <name type="scientific">Aureobasidium pullulans</name>
    <name type="common">Black yeast</name>
    <name type="synonym">Pullularia pullulans</name>
    <dbReference type="NCBI Taxonomy" id="5580"/>
    <lineage>
        <taxon>Eukaryota</taxon>
        <taxon>Fungi</taxon>
        <taxon>Dikarya</taxon>
        <taxon>Ascomycota</taxon>
        <taxon>Pezizomycotina</taxon>
        <taxon>Dothideomycetes</taxon>
        <taxon>Dothideomycetidae</taxon>
        <taxon>Dothideales</taxon>
        <taxon>Saccotheciaceae</taxon>
        <taxon>Aureobasidium</taxon>
    </lineage>
</organism>
<evidence type="ECO:0000313" key="3">
    <source>
        <dbReference type="EMBL" id="THZ31376.1"/>
    </source>
</evidence>
<reference evidence="3 4" key="1">
    <citation type="submission" date="2018-10" db="EMBL/GenBank/DDBJ databases">
        <title>Fifty Aureobasidium pullulans genomes reveal a recombining polyextremotolerant generalist.</title>
        <authorList>
            <person name="Gostincar C."/>
            <person name="Turk M."/>
            <person name="Zajc J."/>
            <person name="Gunde-Cimerman N."/>
        </authorList>
    </citation>
    <scope>NUCLEOTIDE SEQUENCE [LARGE SCALE GENOMIC DNA]</scope>
    <source>
        <strain evidence="3 4">EXF-3844</strain>
    </source>
</reference>
<dbReference type="InterPro" id="IPR029033">
    <property type="entry name" value="His_PPase_superfam"/>
</dbReference>
<feature type="chain" id="PRO_5020808887" description="Phosphoglycerate mutase-like protein" evidence="2">
    <location>
        <begin position="20"/>
        <end position="502"/>
    </location>
</feature>
<dbReference type="PANTHER" id="PTHR11567">
    <property type="entry name" value="ACID PHOSPHATASE-RELATED"/>
    <property type="match status" value="1"/>
</dbReference>
<dbReference type="PANTHER" id="PTHR11567:SF195">
    <property type="entry name" value="ACID PHOSPHATASE, PUTATIVE (AFU_ORTHOLOGUE AFUA_3G14570)-RELATED"/>
    <property type="match status" value="1"/>
</dbReference>